<protein>
    <submittedName>
        <fullName evidence="1">Uncharacterized protein</fullName>
    </submittedName>
</protein>
<dbReference type="RefSeq" id="WP_155395910.1">
    <property type="nucleotide sequence ID" value="NZ_CP095328.1"/>
</dbReference>
<gene>
    <name evidence="1" type="ORF">MRK42_06475</name>
</gene>
<sequence>MSNRLWTGGADGVNVHVFTIRYIGYFSITPQKLKGFAMDEFDIKKKFI</sequence>
<name>A0AAU6TCN6_9GAMM</name>
<accession>A0AAU6TCN6</accession>
<reference evidence="1" key="1">
    <citation type="submission" date="2022-03" db="EMBL/GenBank/DDBJ databases">
        <title>Sea Food Isolates.</title>
        <authorList>
            <person name="Li C."/>
        </authorList>
    </citation>
    <scope>NUCLEOTIDE SEQUENCE</scope>
    <source>
        <strain evidence="1">19NY04SH05-1</strain>
    </source>
</reference>
<dbReference type="EMBL" id="CP095328">
    <property type="protein sequence ID" value="XAG42623.1"/>
    <property type="molecule type" value="Genomic_DNA"/>
</dbReference>
<dbReference type="AlphaFoldDB" id="A0AAU6TCN6"/>
<organism evidence="1">
    <name type="scientific">Aeromonas sp. 19NY04SH05-1</name>
    <dbReference type="NCBI Taxonomy" id="2920537"/>
    <lineage>
        <taxon>Bacteria</taxon>
        <taxon>Pseudomonadati</taxon>
        <taxon>Pseudomonadota</taxon>
        <taxon>Gammaproteobacteria</taxon>
        <taxon>Aeromonadales</taxon>
        <taxon>Aeromonadaceae</taxon>
        <taxon>Aeromonas</taxon>
    </lineage>
</organism>
<proteinExistence type="predicted"/>
<evidence type="ECO:0000313" key="1">
    <source>
        <dbReference type="EMBL" id="XAG42623.1"/>
    </source>
</evidence>